<dbReference type="SUPFAM" id="SSF144000">
    <property type="entry name" value="Oxysterol-binding protein-like"/>
    <property type="match status" value="1"/>
</dbReference>
<organism evidence="4 5">
    <name type="scientific">Ladona fulva</name>
    <name type="common">Scarce chaser dragonfly</name>
    <name type="synonym">Libellula fulva</name>
    <dbReference type="NCBI Taxonomy" id="123851"/>
    <lineage>
        <taxon>Eukaryota</taxon>
        <taxon>Metazoa</taxon>
        <taxon>Ecdysozoa</taxon>
        <taxon>Arthropoda</taxon>
        <taxon>Hexapoda</taxon>
        <taxon>Insecta</taxon>
        <taxon>Pterygota</taxon>
        <taxon>Palaeoptera</taxon>
        <taxon>Odonata</taxon>
        <taxon>Epiprocta</taxon>
        <taxon>Anisoptera</taxon>
        <taxon>Libelluloidea</taxon>
        <taxon>Libellulidae</taxon>
        <taxon>Ladona</taxon>
    </lineage>
</organism>
<keyword evidence="5" id="KW-1185">Reference proteome</keyword>
<keyword evidence="1" id="KW-0446">Lipid-binding</keyword>
<reference evidence="4" key="2">
    <citation type="submission" date="2017-10" db="EMBL/GenBank/DDBJ databases">
        <title>Ladona fulva Genome sequencing and assembly.</title>
        <authorList>
            <person name="Murali S."/>
            <person name="Richards S."/>
            <person name="Bandaranaike D."/>
            <person name="Bellair M."/>
            <person name="Blankenburg K."/>
            <person name="Chao H."/>
            <person name="Dinh H."/>
            <person name="Doddapaneni H."/>
            <person name="Dugan-Rocha S."/>
            <person name="Elkadiri S."/>
            <person name="Gnanaolivu R."/>
            <person name="Hernandez B."/>
            <person name="Skinner E."/>
            <person name="Javaid M."/>
            <person name="Lee S."/>
            <person name="Li M."/>
            <person name="Ming W."/>
            <person name="Munidasa M."/>
            <person name="Muniz J."/>
            <person name="Nguyen L."/>
            <person name="Hughes D."/>
            <person name="Osuji N."/>
            <person name="Pu L.-L."/>
            <person name="Puazo M."/>
            <person name="Qu C."/>
            <person name="Quiroz J."/>
            <person name="Raj R."/>
            <person name="Weissenberger G."/>
            <person name="Xin Y."/>
            <person name="Zou X."/>
            <person name="Han Y."/>
            <person name="Worley K."/>
            <person name="Muzny D."/>
            <person name="Gibbs R."/>
        </authorList>
    </citation>
    <scope>NUCLEOTIDE SEQUENCE</scope>
    <source>
        <strain evidence="4">Sampled in the wild</strain>
    </source>
</reference>
<gene>
    <name evidence="4" type="ORF">J437_LFUL015318</name>
</gene>
<comment type="caution">
    <text evidence="4">The sequence shown here is derived from an EMBL/GenBank/DDBJ whole genome shotgun (WGS) entry which is preliminary data.</text>
</comment>
<dbReference type="GO" id="GO:0016020">
    <property type="term" value="C:membrane"/>
    <property type="evidence" value="ECO:0007669"/>
    <property type="project" value="TreeGrafter"/>
</dbReference>
<sequence length="157" mass="17651">MMAVLEWYLTCFHVARKHSFAKKPYNPVLGETFTCCWKVPYQNKSNHDTKDVIVNFKAEQVSHHPPVSAIYVECPEKDLCLTATVCIKSNFSGMSIGVNFSGEFKLTLSSHNESYCFNLPSAYARSIISVPWIEIGGKVNIVSQNTGYSSSIMFHTK</sequence>
<dbReference type="InterPro" id="IPR018494">
    <property type="entry name" value="Oxysterol-bd_CS"/>
</dbReference>
<dbReference type="InterPro" id="IPR037239">
    <property type="entry name" value="OSBP_sf"/>
</dbReference>
<dbReference type="Gene3D" id="1.10.287.2720">
    <property type="match status" value="1"/>
</dbReference>
<dbReference type="OrthoDB" id="14833at2759"/>
<dbReference type="GO" id="GO:0005829">
    <property type="term" value="C:cytosol"/>
    <property type="evidence" value="ECO:0007669"/>
    <property type="project" value="TreeGrafter"/>
</dbReference>
<keyword evidence="3" id="KW-0813">Transport</keyword>
<evidence type="ECO:0000256" key="3">
    <source>
        <dbReference type="RuleBase" id="RU003845"/>
    </source>
</evidence>
<dbReference type="AlphaFoldDB" id="A0A8K0KH09"/>
<protein>
    <recommendedName>
        <fullName evidence="3">Oxysterol-binding protein</fullName>
    </recommendedName>
</protein>
<dbReference type="Proteomes" id="UP000792457">
    <property type="component" value="Unassembled WGS sequence"/>
</dbReference>
<evidence type="ECO:0000313" key="4">
    <source>
        <dbReference type="EMBL" id="KAG8235074.1"/>
    </source>
</evidence>
<dbReference type="PANTHER" id="PTHR10972:SF141">
    <property type="entry name" value="OXYSTEROL-BINDING PROTEIN"/>
    <property type="match status" value="1"/>
</dbReference>
<dbReference type="Pfam" id="PF01237">
    <property type="entry name" value="Oxysterol_BP"/>
    <property type="match status" value="1"/>
</dbReference>
<name>A0A8K0KH09_LADFU</name>
<comment type="similarity">
    <text evidence="2">Belongs to the OSBP family.</text>
</comment>
<dbReference type="InterPro" id="IPR000648">
    <property type="entry name" value="Oxysterol-bd"/>
</dbReference>
<dbReference type="Gene3D" id="2.40.160.120">
    <property type="match status" value="1"/>
</dbReference>
<evidence type="ECO:0000313" key="5">
    <source>
        <dbReference type="Proteomes" id="UP000792457"/>
    </source>
</evidence>
<dbReference type="GO" id="GO:0006869">
    <property type="term" value="P:lipid transport"/>
    <property type="evidence" value="ECO:0007669"/>
    <property type="project" value="UniProtKB-KW"/>
</dbReference>
<dbReference type="GO" id="GO:0032934">
    <property type="term" value="F:sterol binding"/>
    <property type="evidence" value="ECO:0007669"/>
    <property type="project" value="TreeGrafter"/>
</dbReference>
<reference evidence="4" key="1">
    <citation type="submission" date="2013-04" db="EMBL/GenBank/DDBJ databases">
        <authorList>
            <person name="Qu J."/>
            <person name="Murali S.C."/>
            <person name="Bandaranaike D."/>
            <person name="Bellair M."/>
            <person name="Blankenburg K."/>
            <person name="Chao H."/>
            <person name="Dinh H."/>
            <person name="Doddapaneni H."/>
            <person name="Downs B."/>
            <person name="Dugan-Rocha S."/>
            <person name="Elkadiri S."/>
            <person name="Gnanaolivu R.D."/>
            <person name="Hernandez B."/>
            <person name="Javaid M."/>
            <person name="Jayaseelan J.C."/>
            <person name="Lee S."/>
            <person name="Li M."/>
            <person name="Ming W."/>
            <person name="Munidasa M."/>
            <person name="Muniz J."/>
            <person name="Nguyen L."/>
            <person name="Ongeri F."/>
            <person name="Osuji N."/>
            <person name="Pu L.-L."/>
            <person name="Puazo M."/>
            <person name="Qu C."/>
            <person name="Quiroz J."/>
            <person name="Raj R."/>
            <person name="Weissenberger G."/>
            <person name="Xin Y."/>
            <person name="Zou X."/>
            <person name="Han Y."/>
            <person name="Richards S."/>
            <person name="Worley K."/>
            <person name="Muzny D."/>
            <person name="Gibbs R."/>
        </authorList>
    </citation>
    <scope>NUCLEOTIDE SEQUENCE</scope>
    <source>
        <strain evidence="4">Sampled in the wild</strain>
    </source>
</reference>
<keyword evidence="3" id="KW-0445">Lipid transport</keyword>
<accession>A0A8K0KH09</accession>
<evidence type="ECO:0000256" key="2">
    <source>
        <dbReference type="RuleBase" id="RU003844"/>
    </source>
</evidence>
<evidence type="ECO:0000256" key="1">
    <source>
        <dbReference type="ARBA" id="ARBA00023121"/>
    </source>
</evidence>
<dbReference type="PANTHER" id="PTHR10972">
    <property type="entry name" value="OXYSTEROL-BINDING PROTEIN-RELATED"/>
    <property type="match status" value="1"/>
</dbReference>
<dbReference type="EMBL" id="KZ308872">
    <property type="protein sequence ID" value="KAG8235074.1"/>
    <property type="molecule type" value="Genomic_DNA"/>
</dbReference>
<feature type="non-terminal residue" evidence="4">
    <location>
        <position position="1"/>
    </location>
</feature>
<dbReference type="PROSITE" id="PS01013">
    <property type="entry name" value="OSBP"/>
    <property type="match status" value="1"/>
</dbReference>
<proteinExistence type="inferred from homology"/>